<gene>
    <name evidence="2" type="ORF">PGTUg99_036330</name>
</gene>
<dbReference type="Proteomes" id="UP000325313">
    <property type="component" value="Unassembled WGS sequence"/>
</dbReference>
<name>A0A5B0RY57_PUCGR</name>
<reference evidence="2 3" key="1">
    <citation type="submission" date="2019-05" db="EMBL/GenBank/DDBJ databases">
        <title>Emergence of the Ug99 lineage of the wheat stem rust pathogen through somatic hybridization.</title>
        <authorList>
            <person name="Li F."/>
            <person name="Upadhyaya N.M."/>
            <person name="Sperschneider J."/>
            <person name="Matny O."/>
            <person name="Nguyen-Phuc H."/>
            <person name="Mago R."/>
            <person name="Raley C."/>
            <person name="Miller M.E."/>
            <person name="Silverstein K.A.T."/>
            <person name="Henningsen E."/>
            <person name="Hirsch C.D."/>
            <person name="Visser B."/>
            <person name="Pretorius Z.A."/>
            <person name="Steffenson B.J."/>
            <person name="Schwessinger B."/>
            <person name="Dodds P.N."/>
            <person name="Figueroa M."/>
        </authorList>
    </citation>
    <scope>NUCLEOTIDE SEQUENCE [LARGE SCALE GENOMIC DNA]</scope>
    <source>
        <strain evidence="2 3">Ug99</strain>
    </source>
</reference>
<feature type="region of interest" description="Disordered" evidence="1">
    <location>
        <begin position="30"/>
        <end position="57"/>
    </location>
</feature>
<dbReference type="EMBL" id="VDEP01000136">
    <property type="protein sequence ID" value="KAA1129753.1"/>
    <property type="molecule type" value="Genomic_DNA"/>
</dbReference>
<evidence type="ECO:0000313" key="3">
    <source>
        <dbReference type="Proteomes" id="UP000325313"/>
    </source>
</evidence>
<protein>
    <submittedName>
        <fullName evidence="2">Uncharacterized protein</fullName>
    </submittedName>
</protein>
<feature type="compositionally biased region" description="Basic residues" evidence="1">
    <location>
        <begin position="83"/>
        <end position="92"/>
    </location>
</feature>
<proteinExistence type="predicted"/>
<accession>A0A5B0RY57</accession>
<evidence type="ECO:0000256" key="1">
    <source>
        <dbReference type="SAM" id="MobiDB-lite"/>
    </source>
</evidence>
<comment type="caution">
    <text evidence="2">The sequence shown here is derived from an EMBL/GenBank/DDBJ whole genome shotgun (WGS) entry which is preliminary data.</text>
</comment>
<feature type="region of interest" description="Disordered" evidence="1">
    <location>
        <begin position="73"/>
        <end position="92"/>
    </location>
</feature>
<organism evidence="2 3">
    <name type="scientific">Puccinia graminis f. sp. tritici</name>
    <dbReference type="NCBI Taxonomy" id="56615"/>
    <lineage>
        <taxon>Eukaryota</taxon>
        <taxon>Fungi</taxon>
        <taxon>Dikarya</taxon>
        <taxon>Basidiomycota</taxon>
        <taxon>Pucciniomycotina</taxon>
        <taxon>Pucciniomycetes</taxon>
        <taxon>Pucciniales</taxon>
        <taxon>Pucciniaceae</taxon>
        <taxon>Puccinia</taxon>
    </lineage>
</organism>
<evidence type="ECO:0000313" key="2">
    <source>
        <dbReference type="EMBL" id="KAA1129753.1"/>
    </source>
</evidence>
<dbReference type="AlphaFoldDB" id="A0A5B0RY57"/>
<sequence length="152" mass="16671">MDRKRSSPPTEPTIFRPFYCVSNRPSVGLAPWSRGGATDDHEDQELGSTSHSGLELGPFGPLHTESISIAVPKSGPYPAFRDRRPKINSHRGPHRCPYFTDFILGPSPDPGSRDWIGTEDCALTAHLINKSLRASASVDKLYRASELGLVDD</sequence>